<dbReference type="RefSeq" id="WP_126447068.1">
    <property type="nucleotide sequence ID" value="NZ_CP034549.1"/>
</dbReference>
<evidence type="ECO:0000259" key="6">
    <source>
        <dbReference type="Pfam" id="PF07291"/>
    </source>
</evidence>
<feature type="transmembrane region" description="Helical" evidence="5">
    <location>
        <begin position="83"/>
        <end position="102"/>
    </location>
</feature>
<protein>
    <recommendedName>
        <fullName evidence="6">Methylamine utilisation protein MauE domain-containing protein</fullName>
    </recommendedName>
</protein>
<dbReference type="AlphaFoldDB" id="A0A3S9MY23"/>
<dbReference type="InterPro" id="IPR009908">
    <property type="entry name" value="Methylamine_util_MauE"/>
</dbReference>
<evidence type="ECO:0000256" key="1">
    <source>
        <dbReference type="ARBA" id="ARBA00004141"/>
    </source>
</evidence>
<evidence type="ECO:0000256" key="5">
    <source>
        <dbReference type="SAM" id="Phobius"/>
    </source>
</evidence>
<evidence type="ECO:0000313" key="8">
    <source>
        <dbReference type="Proteomes" id="UP000279600"/>
    </source>
</evidence>
<evidence type="ECO:0000256" key="2">
    <source>
        <dbReference type="ARBA" id="ARBA00022692"/>
    </source>
</evidence>
<comment type="subcellular location">
    <subcellularLocation>
        <location evidence="1">Membrane</location>
        <topology evidence="1">Multi-pass membrane protein</topology>
    </subcellularLocation>
</comment>
<keyword evidence="8" id="KW-1185">Reference proteome</keyword>
<keyword evidence="4 5" id="KW-0472">Membrane</keyword>
<sequence length="152" mass="17535">MRNFYLRTDIKTIIYGITRVGLGIYLLSHAAMAFMDFDQFMATALSYFPEDSGLSFLAYLTPIVPFMEFFLAVMILAGIYTKLALKWAIGIGIFFTVFFHYTGDLDGALTHSYSLLVKIFLLFTIFYNKFSLDYYNMWKVSQESSESHSHLL</sequence>
<keyword evidence="2 5" id="KW-0812">Transmembrane</keyword>
<reference evidence="7 8" key="1">
    <citation type="submission" date="2018-12" db="EMBL/GenBank/DDBJ databases">
        <title>Complete genome of Nonlabens sp. MJ115.</title>
        <authorList>
            <person name="Choi H.S."/>
            <person name="Jung J."/>
        </authorList>
    </citation>
    <scope>NUCLEOTIDE SEQUENCE [LARGE SCALE GENOMIC DNA]</scope>
    <source>
        <strain evidence="7 8">MJ115</strain>
    </source>
</reference>
<feature type="transmembrane region" description="Helical" evidence="5">
    <location>
        <begin position="12"/>
        <end position="34"/>
    </location>
</feature>
<evidence type="ECO:0000256" key="3">
    <source>
        <dbReference type="ARBA" id="ARBA00022989"/>
    </source>
</evidence>
<evidence type="ECO:0000313" key="7">
    <source>
        <dbReference type="EMBL" id="AZQ44032.1"/>
    </source>
</evidence>
<dbReference type="GO" id="GO:0016020">
    <property type="term" value="C:membrane"/>
    <property type="evidence" value="ECO:0007669"/>
    <property type="project" value="UniProtKB-SubCell"/>
</dbReference>
<accession>A0A3S9MY23</accession>
<dbReference type="Proteomes" id="UP000279600">
    <property type="component" value="Chromosome"/>
</dbReference>
<dbReference type="Pfam" id="PF07291">
    <property type="entry name" value="MauE"/>
    <property type="match status" value="1"/>
</dbReference>
<feature type="transmembrane region" description="Helical" evidence="5">
    <location>
        <begin position="108"/>
        <end position="127"/>
    </location>
</feature>
<name>A0A3S9MY23_9FLAO</name>
<feature type="transmembrane region" description="Helical" evidence="5">
    <location>
        <begin position="54"/>
        <end position="76"/>
    </location>
</feature>
<evidence type="ECO:0000256" key="4">
    <source>
        <dbReference type="ARBA" id="ARBA00023136"/>
    </source>
</evidence>
<dbReference type="GO" id="GO:0030416">
    <property type="term" value="P:methylamine metabolic process"/>
    <property type="evidence" value="ECO:0007669"/>
    <property type="project" value="InterPro"/>
</dbReference>
<dbReference type="OrthoDB" id="1143803at2"/>
<proteinExistence type="predicted"/>
<gene>
    <name evidence="7" type="ORF">EJ995_07225</name>
</gene>
<dbReference type="KEGG" id="noj:EJ995_07225"/>
<dbReference type="EMBL" id="CP034549">
    <property type="protein sequence ID" value="AZQ44032.1"/>
    <property type="molecule type" value="Genomic_DNA"/>
</dbReference>
<organism evidence="7 8">
    <name type="scientific">Nonlabens ponticola</name>
    <dbReference type="NCBI Taxonomy" id="2496866"/>
    <lineage>
        <taxon>Bacteria</taxon>
        <taxon>Pseudomonadati</taxon>
        <taxon>Bacteroidota</taxon>
        <taxon>Flavobacteriia</taxon>
        <taxon>Flavobacteriales</taxon>
        <taxon>Flavobacteriaceae</taxon>
        <taxon>Nonlabens</taxon>
    </lineage>
</organism>
<keyword evidence="3 5" id="KW-1133">Transmembrane helix</keyword>
<feature type="domain" description="Methylamine utilisation protein MauE" evidence="6">
    <location>
        <begin position="12"/>
        <end position="101"/>
    </location>
</feature>